<keyword evidence="3" id="KW-1185">Reference proteome</keyword>
<evidence type="ECO:0000256" key="1">
    <source>
        <dbReference type="SAM" id="SignalP"/>
    </source>
</evidence>
<name>A0ABQ0A5H5_9GAMM</name>
<feature type="signal peptide" evidence="1">
    <location>
        <begin position="1"/>
        <end position="20"/>
    </location>
</feature>
<protein>
    <recommendedName>
        <fullName evidence="4">Secreted protein</fullName>
    </recommendedName>
</protein>
<gene>
    <name evidence="2" type="ORF">NBRC116591_07090</name>
</gene>
<evidence type="ECO:0008006" key="4">
    <source>
        <dbReference type="Google" id="ProtNLM"/>
    </source>
</evidence>
<organism evidence="2 3">
    <name type="scientific">Sessilibacter corallicola</name>
    <dbReference type="NCBI Taxonomy" id="2904075"/>
    <lineage>
        <taxon>Bacteria</taxon>
        <taxon>Pseudomonadati</taxon>
        <taxon>Pseudomonadota</taxon>
        <taxon>Gammaproteobacteria</taxon>
        <taxon>Cellvibrionales</taxon>
        <taxon>Cellvibrionaceae</taxon>
        <taxon>Sessilibacter</taxon>
    </lineage>
</organism>
<dbReference type="Proteomes" id="UP001465153">
    <property type="component" value="Unassembled WGS sequence"/>
</dbReference>
<dbReference type="EMBL" id="BAABWN010000002">
    <property type="protein sequence ID" value="GAA6166899.1"/>
    <property type="molecule type" value="Genomic_DNA"/>
</dbReference>
<feature type="chain" id="PRO_5046807497" description="Secreted protein" evidence="1">
    <location>
        <begin position="21"/>
        <end position="109"/>
    </location>
</feature>
<evidence type="ECO:0000313" key="3">
    <source>
        <dbReference type="Proteomes" id="UP001465153"/>
    </source>
</evidence>
<sequence length="109" mass="11785">MVLRTMLITLIILFANTAQALGSNLNKSVTIIHSPDHRPCTFFQLEGVTEASPAVPNEPWFSVNINHDGHEVIVSILLTALTSGKKVDVITTGDVDCGFTQVSSVRILP</sequence>
<evidence type="ECO:0000313" key="2">
    <source>
        <dbReference type="EMBL" id="GAA6166899.1"/>
    </source>
</evidence>
<accession>A0ABQ0A5H5</accession>
<keyword evidence="1" id="KW-0732">Signal</keyword>
<reference evidence="2 3" key="1">
    <citation type="submission" date="2024-04" db="EMBL/GenBank/DDBJ databases">
        <title>Draft genome sequence of Sessilibacter corallicola NBRC 116591.</title>
        <authorList>
            <person name="Miyakawa T."/>
            <person name="Kusuya Y."/>
            <person name="Miura T."/>
        </authorList>
    </citation>
    <scope>NUCLEOTIDE SEQUENCE [LARGE SCALE GENOMIC DNA]</scope>
    <source>
        <strain evidence="2 3">KU-00831-HH</strain>
    </source>
</reference>
<proteinExistence type="predicted"/>
<comment type="caution">
    <text evidence="2">The sequence shown here is derived from an EMBL/GenBank/DDBJ whole genome shotgun (WGS) entry which is preliminary data.</text>
</comment>